<evidence type="ECO:0000256" key="7">
    <source>
        <dbReference type="ARBA" id="ARBA00022882"/>
    </source>
</evidence>
<comment type="catalytic activity">
    <reaction evidence="14">
        <text>K(+)(in) = K(+)(out)</text>
        <dbReference type="Rhea" id="RHEA:29463"/>
        <dbReference type="ChEBI" id="CHEBI:29103"/>
    </reaction>
</comment>
<keyword evidence="4" id="KW-0633">Potassium transport</keyword>
<feature type="transmembrane region" description="Helical" evidence="23">
    <location>
        <begin position="220"/>
        <end position="238"/>
    </location>
</feature>
<keyword evidence="13" id="KW-0407">Ion channel</keyword>
<evidence type="ECO:0000256" key="2">
    <source>
        <dbReference type="ARBA" id="ARBA00011552"/>
    </source>
</evidence>
<dbReference type="Gene3D" id="1.10.1200.260">
    <property type="match status" value="1"/>
</dbReference>
<dbReference type="GO" id="GO:0034702">
    <property type="term" value="C:monoatomic ion channel complex"/>
    <property type="evidence" value="ECO:0007669"/>
    <property type="project" value="UniProtKB-KW"/>
</dbReference>
<dbReference type="Pfam" id="PF00520">
    <property type="entry name" value="Ion_trans"/>
    <property type="match status" value="1"/>
</dbReference>
<dbReference type="GO" id="GO:0005886">
    <property type="term" value="C:plasma membrane"/>
    <property type="evidence" value="ECO:0007669"/>
    <property type="project" value="TreeGrafter"/>
</dbReference>
<dbReference type="InterPro" id="IPR000700">
    <property type="entry name" value="PAS-assoc_C"/>
</dbReference>
<evidence type="ECO:0000256" key="11">
    <source>
        <dbReference type="ARBA" id="ARBA00023136"/>
    </source>
</evidence>
<dbReference type="SMART" id="SM00100">
    <property type="entry name" value="cNMP"/>
    <property type="match status" value="1"/>
</dbReference>
<organism evidence="27 28">
    <name type="scientific">Mola mola</name>
    <name type="common">Ocean sunfish</name>
    <name type="synonym">Tetraodon mola</name>
    <dbReference type="NCBI Taxonomy" id="94237"/>
    <lineage>
        <taxon>Eukaryota</taxon>
        <taxon>Metazoa</taxon>
        <taxon>Chordata</taxon>
        <taxon>Craniata</taxon>
        <taxon>Vertebrata</taxon>
        <taxon>Euteleostomi</taxon>
        <taxon>Actinopterygii</taxon>
        <taxon>Neopterygii</taxon>
        <taxon>Teleostei</taxon>
        <taxon>Neoteleostei</taxon>
        <taxon>Acanthomorphata</taxon>
        <taxon>Eupercaria</taxon>
        <taxon>Tetraodontiformes</taxon>
        <taxon>Molidae</taxon>
        <taxon>Mola</taxon>
    </lineage>
</organism>
<dbReference type="FunFam" id="2.60.120.10:FF:000014">
    <property type="entry name" value="Potassium voltage-gated channel, subfamily H (Eag-related), member 4"/>
    <property type="match status" value="1"/>
</dbReference>
<evidence type="ECO:0000256" key="9">
    <source>
        <dbReference type="ARBA" id="ARBA00022989"/>
    </source>
</evidence>
<dbReference type="SUPFAM" id="SSF51206">
    <property type="entry name" value="cAMP-binding domain-like"/>
    <property type="match status" value="1"/>
</dbReference>
<dbReference type="GO" id="GO:0042391">
    <property type="term" value="P:regulation of membrane potential"/>
    <property type="evidence" value="ECO:0007669"/>
    <property type="project" value="TreeGrafter"/>
</dbReference>
<evidence type="ECO:0000259" key="24">
    <source>
        <dbReference type="PROSITE" id="PS50042"/>
    </source>
</evidence>
<evidence type="ECO:0000256" key="21">
    <source>
        <dbReference type="ARBA" id="ARBA00083198"/>
    </source>
</evidence>
<keyword evidence="6" id="KW-0631">Potassium channel</keyword>
<dbReference type="CDD" id="cd00038">
    <property type="entry name" value="CAP_ED"/>
    <property type="match status" value="1"/>
</dbReference>
<feature type="domain" description="PAC" evidence="26">
    <location>
        <begin position="93"/>
        <end position="145"/>
    </location>
</feature>
<name>A0A3Q4BXZ1_MOLML</name>
<feature type="transmembrane region" description="Helical" evidence="23">
    <location>
        <begin position="321"/>
        <end position="341"/>
    </location>
</feature>
<protein>
    <recommendedName>
        <fullName evidence="17">Voltage-gated delayed rectifier potassium channel KCNH4</fullName>
    </recommendedName>
    <alternativeName>
        <fullName evidence="21">Brain-specific eag-like channel 2</fullName>
    </alternativeName>
    <alternativeName>
        <fullName evidence="19">Ether-a-go-go-like potassium channel 1</fullName>
    </alternativeName>
    <alternativeName>
        <fullName evidence="18">Potassium voltage-gated channel subfamily H member 4</fullName>
    </alternativeName>
    <alternativeName>
        <fullName evidence="20">Voltage-gated potassium channel subunit Kv12.3</fullName>
    </alternativeName>
</protein>
<keyword evidence="10" id="KW-0406">Ion transport</keyword>
<keyword evidence="5 23" id="KW-0812">Transmembrane</keyword>
<dbReference type="CDD" id="cd00130">
    <property type="entry name" value="PAS"/>
    <property type="match status" value="1"/>
</dbReference>
<dbReference type="InterPro" id="IPR014710">
    <property type="entry name" value="RmlC-like_jellyroll"/>
</dbReference>
<dbReference type="PANTHER" id="PTHR10217:SF630">
    <property type="entry name" value="POTASSIUM VOLTAGE-GATED CHANNEL SUBFAMILY H MEMBER 4"/>
    <property type="match status" value="1"/>
</dbReference>
<evidence type="ECO:0000256" key="6">
    <source>
        <dbReference type="ARBA" id="ARBA00022826"/>
    </source>
</evidence>
<evidence type="ECO:0000256" key="18">
    <source>
        <dbReference type="ARBA" id="ARBA00075970"/>
    </source>
</evidence>
<dbReference type="PRINTS" id="PR01463">
    <property type="entry name" value="EAGCHANLFMLY"/>
</dbReference>
<dbReference type="InterPro" id="IPR018490">
    <property type="entry name" value="cNMP-bd_dom_sf"/>
</dbReference>
<feature type="region of interest" description="Disordered" evidence="22">
    <location>
        <begin position="859"/>
        <end position="889"/>
    </location>
</feature>
<dbReference type="NCBIfam" id="TIGR00229">
    <property type="entry name" value="sensory_box"/>
    <property type="match status" value="1"/>
</dbReference>
<dbReference type="STRING" id="94237.ENSMMOP00000027267"/>
<dbReference type="SUPFAM" id="SSF81324">
    <property type="entry name" value="Voltage-gated potassium channels"/>
    <property type="match status" value="1"/>
</dbReference>
<feature type="transmembrane region" description="Helical" evidence="23">
    <location>
        <begin position="353"/>
        <end position="379"/>
    </location>
</feature>
<dbReference type="PRINTS" id="PR01465">
    <property type="entry name" value="ELKCHANNEL"/>
</dbReference>
<evidence type="ECO:0000259" key="25">
    <source>
        <dbReference type="PROSITE" id="PS50112"/>
    </source>
</evidence>
<dbReference type="OMA" id="HICHTTS"/>
<dbReference type="Gene3D" id="2.60.120.10">
    <property type="entry name" value="Jelly Rolls"/>
    <property type="match status" value="1"/>
</dbReference>
<evidence type="ECO:0000256" key="16">
    <source>
        <dbReference type="ARBA" id="ARBA00061598"/>
    </source>
</evidence>
<sequence length="922" mass="103734">MPVMKGLLAPQNTFLDTIANHFDGTHSNFLLGNAQGRYGYPIVYCSDGFCELTGFVRTEVMQQTCTCSFLHGAETNESLVQEVDKALEGQQRYQGEVCLYKKNGNPFWCLLDVVPIKNEKGEVVLFLLSFKDLSESYGKSYPYGQGDGEDRLNKADQLHFSKSRERGSTILQHMSNLFSKRGKRKVTNNVFEKPSVPEYKVAAVKKSRFILLHYSISKAMWDWLILLATFYVAVAVPYDICFVSHDEGSDHHSFVSRSTIGSDIAVEMLFILDIILNFRTTYVSQSGQVVYDTRSIYLHYCTTWFFVDLIAALPFDLLYAFNITVTSLVHLLKTVRLLRLLRLLQKLDRYSQYSAVVLTLLMSVFALLAHWMACVWYVIGRKEIESSDPVTWDIAWLQELGKRLETPYINRTMGGPSIPSAYITSLYFTLSSLTSVGFGNVCANTDAEKIFSICIMLMGALMHAVVFGNVTAIIQRMYSRRSLYHTRMKDLKDFIRVHRLPQQLKQRMLEYFQATWSVNNGINANELLHDFPDELRADIAMHRNKDILQLPVFDHASRGCLRSLSLHIKTSFCAPGEYLIRHGDALQANYFVCAGSLEVLKDGTVQAILGKGDLIGADLPEHDQVIKTNADVKALTYCDLQYISVRALREVLELYPEYGSRFSSDIHHNLTYNLREGCEADVRYIEIFFLSHLCCEMSVYSAYLKHTVNTERVCNLLSQYTVLPLIWGMAAWQLPTHNFSSPFQVNTLNQEVSNLAKRLHEIIDFLSSHMPMLHYAPPVSSYSHNIPMAPSPSVTASSNWQSRAPLNIATGLHLHHEAISHPARNIWGCSGMSSQGLSPTLLRSSSPLSSCLHVHCSDREGSTAHRSPCGTSQTSRTNPNSPCMSHPHARGGPSLLALSSTFGSIPVIGQAPQVALRPLSQQ</sequence>
<feature type="domain" description="Cyclic nucleotide-binding" evidence="24">
    <location>
        <begin position="552"/>
        <end position="652"/>
    </location>
</feature>
<dbReference type="Ensembl" id="ENSMMOT00000027730.1">
    <property type="protein sequence ID" value="ENSMMOP00000027267.1"/>
    <property type="gene ID" value="ENSMMOG00000020618.1"/>
</dbReference>
<evidence type="ECO:0000256" key="14">
    <source>
        <dbReference type="ARBA" id="ARBA00034430"/>
    </source>
</evidence>
<dbReference type="PANTHER" id="PTHR10217">
    <property type="entry name" value="VOLTAGE AND LIGAND GATED POTASSIUM CHANNEL"/>
    <property type="match status" value="1"/>
</dbReference>
<dbReference type="InterPro" id="IPR000014">
    <property type="entry name" value="PAS"/>
</dbReference>
<dbReference type="Gene3D" id="3.30.450.20">
    <property type="entry name" value="PAS domain"/>
    <property type="match status" value="1"/>
</dbReference>
<evidence type="ECO:0000313" key="28">
    <source>
        <dbReference type="Proteomes" id="UP000261620"/>
    </source>
</evidence>
<comment type="similarity">
    <text evidence="16">Belongs to the potassium channel family. H (Eag) (TC 1.A.1.20) subfamily. Kv12.3/KCNH4 sub-subfamily.</text>
</comment>
<keyword evidence="7" id="KW-0851">Voltage-gated channel</keyword>
<evidence type="ECO:0000256" key="10">
    <source>
        <dbReference type="ARBA" id="ARBA00023065"/>
    </source>
</evidence>
<keyword evidence="11 23" id="KW-0472">Membrane</keyword>
<comment type="subunit">
    <text evidence="2">The potassium channel is probably composed of a homo- or heterotetrameric complex of pore-forming alpha subunits that can associate with modulating beta subunits.</text>
</comment>
<dbReference type="Gene3D" id="1.10.287.70">
    <property type="match status" value="1"/>
</dbReference>
<dbReference type="InterPro" id="IPR001610">
    <property type="entry name" value="PAC"/>
</dbReference>
<dbReference type="PROSITE" id="PS50113">
    <property type="entry name" value="PAC"/>
    <property type="match status" value="1"/>
</dbReference>
<keyword evidence="9 23" id="KW-1133">Transmembrane helix</keyword>
<comment type="function">
    <text evidence="15">Pore-forming (alpha) subunit of a voltage-gated delayed rectifier. Activates at more negative voltages, exhibits fast prepulse-independent activation kinetics and deactivates much more slowly, but shows no inactivation.</text>
</comment>
<dbReference type="FunFam" id="3.30.450.20:FF:000001">
    <property type="entry name" value="Potassium voltage-gated channel subfamily H member 7"/>
    <property type="match status" value="1"/>
</dbReference>
<dbReference type="SMART" id="SM00086">
    <property type="entry name" value="PAC"/>
    <property type="match status" value="1"/>
</dbReference>
<evidence type="ECO:0000256" key="3">
    <source>
        <dbReference type="ARBA" id="ARBA00022448"/>
    </source>
</evidence>
<dbReference type="InterPro" id="IPR050818">
    <property type="entry name" value="KCNH_animal-type"/>
</dbReference>
<dbReference type="GO" id="GO:0005249">
    <property type="term" value="F:voltage-gated potassium channel activity"/>
    <property type="evidence" value="ECO:0007669"/>
    <property type="project" value="InterPro"/>
</dbReference>
<feature type="transmembrane region" description="Helical" evidence="23">
    <location>
        <begin position="258"/>
        <end position="276"/>
    </location>
</feature>
<evidence type="ECO:0000256" key="5">
    <source>
        <dbReference type="ARBA" id="ARBA00022692"/>
    </source>
</evidence>
<evidence type="ECO:0000256" key="4">
    <source>
        <dbReference type="ARBA" id="ARBA00022538"/>
    </source>
</evidence>
<feature type="domain" description="PAS" evidence="25">
    <location>
        <begin position="14"/>
        <end position="90"/>
    </location>
</feature>
<evidence type="ECO:0000256" key="23">
    <source>
        <dbReference type="SAM" id="Phobius"/>
    </source>
</evidence>
<dbReference type="PROSITE" id="PS50112">
    <property type="entry name" value="PAS"/>
    <property type="match status" value="1"/>
</dbReference>
<dbReference type="InterPro" id="IPR000595">
    <property type="entry name" value="cNMP-bd_dom"/>
</dbReference>
<reference evidence="27" key="1">
    <citation type="submission" date="2025-08" db="UniProtKB">
        <authorList>
            <consortium name="Ensembl"/>
        </authorList>
    </citation>
    <scope>IDENTIFICATION</scope>
</reference>
<dbReference type="InterPro" id="IPR005821">
    <property type="entry name" value="Ion_trans_dom"/>
</dbReference>
<reference evidence="27" key="2">
    <citation type="submission" date="2025-09" db="UniProtKB">
        <authorList>
            <consortium name="Ensembl"/>
        </authorList>
    </citation>
    <scope>IDENTIFICATION</scope>
</reference>
<evidence type="ECO:0000256" key="13">
    <source>
        <dbReference type="ARBA" id="ARBA00023303"/>
    </source>
</evidence>
<evidence type="ECO:0000256" key="19">
    <source>
        <dbReference type="ARBA" id="ARBA00076367"/>
    </source>
</evidence>
<evidence type="ECO:0000256" key="12">
    <source>
        <dbReference type="ARBA" id="ARBA00023180"/>
    </source>
</evidence>
<evidence type="ECO:0000256" key="8">
    <source>
        <dbReference type="ARBA" id="ARBA00022958"/>
    </source>
</evidence>
<evidence type="ECO:0000256" key="22">
    <source>
        <dbReference type="SAM" id="MobiDB-lite"/>
    </source>
</evidence>
<dbReference type="Pfam" id="PF00027">
    <property type="entry name" value="cNMP_binding"/>
    <property type="match status" value="1"/>
</dbReference>
<evidence type="ECO:0000256" key="17">
    <source>
        <dbReference type="ARBA" id="ARBA00074373"/>
    </source>
</evidence>
<keyword evidence="12" id="KW-0325">Glycoprotein</keyword>
<dbReference type="FunFam" id="1.10.1200.260:FF:000002">
    <property type="entry name" value="Potassium voltage-gated channel subfamily H member 8"/>
    <property type="match status" value="1"/>
</dbReference>
<feature type="transmembrane region" description="Helical" evidence="23">
    <location>
        <begin position="450"/>
        <end position="474"/>
    </location>
</feature>
<dbReference type="Pfam" id="PF13426">
    <property type="entry name" value="PAS_9"/>
    <property type="match status" value="1"/>
</dbReference>
<dbReference type="SUPFAM" id="SSF55785">
    <property type="entry name" value="PYP-like sensor domain (PAS domain)"/>
    <property type="match status" value="1"/>
</dbReference>
<dbReference type="InterPro" id="IPR003950">
    <property type="entry name" value="K_chnl_volt-dep_ELK"/>
</dbReference>
<evidence type="ECO:0000256" key="20">
    <source>
        <dbReference type="ARBA" id="ARBA00082973"/>
    </source>
</evidence>
<evidence type="ECO:0000313" key="27">
    <source>
        <dbReference type="Ensembl" id="ENSMMOP00000027267.1"/>
    </source>
</evidence>
<evidence type="ECO:0000256" key="15">
    <source>
        <dbReference type="ARBA" id="ARBA00058898"/>
    </source>
</evidence>
<keyword evidence="28" id="KW-1185">Reference proteome</keyword>
<keyword evidence="3" id="KW-0813">Transport</keyword>
<accession>A0A3Q4BXZ1</accession>
<dbReference type="AlphaFoldDB" id="A0A3Q4BXZ1"/>
<dbReference type="InterPro" id="IPR003938">
    <property type="entry name" value="K_chnl_volt-dep_EAG/ELK/ERG"/>
</dbReference>
<evidence type="ECO:0000259" key="26">
    <source>
        <dbReference type="PROSITE" id="PS50113"/>
    </source>
</evidence>
<dbReference type="Proteomes" id="UP000261620">
    <property type="component" value="Unplaced"/>
</dbReference>
<dbReference type="PROSITE" id="PS50042">
    <property type="entry name" value="CNMP_BINDING_3"/>
    <property type="match status" value="1"/>
</dbReference>
<comment type="subcellular location">
    <subcellularLocation>
        <location evidence="1">Membrane</location>
        <topology evidence="1">Multi-pass membrane protein</topology>
    </subcellularLocation>
</comment>
<proteinExistence type="inferred from homology"/>
<keyword evidence="8" id="KW-0630">Potassium</keyword>
<feature type="compositionally biased region" description="Polar residues" evidence="22">
    <location>
        <begin position="869"/>
        <end position="883"/>
    </location>
</feature>
<evidence type="ECO:0000256" key="1">
    <source>
        <dbReference type="ARBA" id="ARBA00004141"/>
    </source>
</evidence>
<dbReference type="InterPro" id="IPR035965">
    <property type="entry name" value="PAS-like_dom_sf"/>
</dbReference>